<evidence type="ECO:0000313" key="4">
    <source>
        <dbReference type="EMBL" id="KDO24356.1"/>
    </source>
</evidence>
<accession>A0A067CCT9</accession>
<dbReference type="GeneID" id="24141892"/>
<dbReference type="InterPro" id="IPR001680">
    <property type="entry name" value="WD40_rpt"/>
</dbReference>
<dbReference type="KEGG" id="spar:SPRG_20916"/>
<dbReference type="OMA" id="GHKAGPY"/>
<dbReference type="OrthoDB" id="1932312at2759"/>
<name>A0A067CCT9_SAPPC</name>
<dbReference type="InterPro" id="IPR051179">
    <property type="entry name" value="WD_repeat_multifunction"/>
</dbReference>
<dbReference type="Gene3D" id="2.130.10.10">
    <property type="entry name" value="YVTN repeat-like/Quinoprotein amine dehydrogenase"/>
    <property type="match status" value="2"/>
</dbReference>
<gene>
    <name evidence="4" type="ORF">SPRG_20916</name>
</gene>
<dbReference type="PANTHER" id="PTHR19857">
    <property type="entry name" value="MITOCHONDRIAL DIVISION PROTEIN 1-RELATED"/>
    <property type="match status" value="1"/>
</dbReference>
<feature type="coiled-coil region" evidence="3">
    <location>
        <begin position="5"/>
        <end position="64"/>
    </location>
</feature>
<proteinExistence type="predicted"/>
<dbReference type="AlphaFoldDB" id="A0A067CCT9"/>
<dbReference type="STRING" id="695850.A0A067CCT9"/>
<evidence type="ECO:0000256" key="1">
    <source>
        <dbReference type="ARBA" id="ARBA00022574"/>
    </source>
</evidence>
<dbReference type="InterPro" id="IPR015943">
    <property type="entry name" value="WD40/YVTN_repeat-like_dom_sf"/>
</dbReference>
<evidence type="ECO:0008006" key="6">
    <source>
        <dbReference type="Google" id="ProtNLM"/>
    </source>
</evidence>
<dbReference type="SUPFAM" id="SSF50978">
    <property type="entry name" value="WD40 repeat-like"/>
    <property type="match status" value="1"/>
</dbReference>
<protein>
    <recommendedName>
        <fullName evidence="6">Anaphase-promoting complex subunit 4 WD40 domain-containing protein</fullName>
    </recommendedName>
</protein>
<organism evidence="4 5">
    <name type="scientific">Saprolegnia parasitica (strain CBS 223.65)</name>
    <dbReference type="NCBI Taxonomy" id="695850"/>
    <lineage>
        <taxon>Eukaryota</taxon>
        <taxon>Sar</taxon>
        <taxon>Stramenopiles</taxon>
        <taxon>Oomycota</taxon>
        <taxon>Saprolegniomycetes</taxon>
        <taxon>Saprolegniales</taxon>
        <taxon>Saprolegniaceae</taxon>
        <taxon>Saprolegnia</taxon>
    </lineage>
</organism>
<keyword evidence="2" id="KW-0677">Repeat</keyword>
<dbReference type="PANTHER" id="PTHR19857:SF8">
    <property type="entry name" value="ANGIO-ASSOCIATED MIGRATORY CELL PROTEIN"/>
    <property type="match status" value="1"/>
</dbReference>
<dbReference type="VEuPathDB" id="FungiDB:SPRG_20916"/>
<reference evidence="4 5" key="1">
    <citation type="journal article" date="2013" name="PLoS Genet.">
        <title>Distinctive expansion of potential virulence genes in the genome of the oomycete fish pathogen Saprolegnia parasitica.</title>
        <authorList>
            <person name="Jiang R.H."/>
            <person name="de Bruijn I."/>
            <person name="Haas B.J."/>
            <person name="Belmonte R."/>
            <person name="Lobach L."/>
            <person name="Christie J."/>
            <person name="van den Ackerveken G."/>
            <person name="Bottin A."/>
            <person name="Bulone V."/>
            <person name="Diaz-Moreno S.M."/>
            <person name="Dumas B."/>
            <person name="Fan L."/>
            <person name="Gaulin E."/>
            <person name="Govers F."/>
            <person name="Grenville-Briggs L.J."/>
            <person name="Horner N.R."/>
            <person name="Levin J.Z."/>
            <person name="Mammella M."/>
            <person name="Meijer H.J."/>
            <person name="Morris P."/>
            <person name="Nusbaum C."/>
            <person name="Oome S."/>
            <person name="Phillips A.J."/>
            <person name="van Rooyen D."/>
            <person name="Rzeszutek E."/>
            <person name="Saraiva M."/>
            <person name="Secombes C.J."/>
            <person name="Seidl M.F."/>
            <person name="Snel B."/>
            <person name="Stassen J.H."/>
            <person name="Sykes S."/>
            <person name="Tripathy S."/>
            <person name="van den Berg H."/>
            <person name="Vega-Arreguin J.C."/>
            <person name="Wawra S."/>
            <person name="Young S.K."/>
            <person name="Zeng Q."/>
            <person name="Dieguez-Uribeondo J."/>
            <person name="Russ C."/>
            <person name="Tyler B.M."/>
            <person name="van West P."/>
        </authorList>
    </citation>
    <scope>NUCLEOTIDE SEQUENCE [LARGE SCALE GENOMIC DNA]</scope>
    <source>
        <strain evidence="4 5">CBS 223.65</strain>
    </source>
</reference>
<dbReference type="RefSeq" id="XP_012204989.1">
    <property type="nucleotide sequence ID" value="XM_012349599.1"/>
</dbReference>
<dbReference type="Proteomes" id="UP000030745">
    <property type="component" value="Unassembled WGS sequence"/>
</dbReference>
<dbReference type="InterPro" id="IPR036322">
    <property type="entry name" value="WD40_repeat_dom_sf"/>
</dbReference>
<keyword evidence="1" id="KW-0853">WD repeat</keyword>
<keyword evidence="3" id="KW-0175">Coiled coil</keyword>
<dbReference type="SMART" id="SM00320">
    <property type="entry name" value="WD40"/>
    <property type="match status" value="6"/>
</dbReference>
<dbReference type="EMBL" id="KK583243">
    <property type="protein sequence ID" value="KDO24356.1"/>
    <property type="molecule type" value="Genomic_DNA"/>
</dbReference>
<sequence>MATELEVLAAELAAVQQELAQLRSSTSERIYKLNEENDVLAEANELLTQENARLRAELDALKALESSMAGLAVAEPAVPEDLLTPGSGLYPQTELACIEQAHTLNVLSVSGHVLRPHIVASGAVDRCVKVHDYASKALLATFDAGAPVLALAFHPQPAYADYLLANCMDGRTFVLKLEGDALTLVQAFHDHTRQGNVRHAWLSTGLSFVTAASDKTAHLYRFDASAFLLAKSYYFNGTVEALAVVPASDAHAELIALAVRDDCYLHYVDCATLEKTRLNMNTDGIEHVSYTILDLRTSPSGKYLLAATDANRHFVFEVLKNVVLRSFYGHKAGPYSQPRVVWHASEKYVVSNNEGDGVLNVWSVASERLLTQFTAHDKLIRDMDIAQGVLFTVSYDKALKVCESRPRVEDMDERDDAVESAYDDMDDRDEAVDSVYDGLPVRLVF</sequence>
<evidence type="ECO:0000313" key="5">
    <source>
        <dbReference type="Proteomes" id="UP000030745"/>
    </source>
</evidence>
<keyword evidence="5" id="KW-1185">Reference proteome</keyword>
<evidence type="ECO:0000256" key="2">
    <source>
        <dbReference type="ARBA" id="ARBA00022737"/>
    </source>
</evidence>
<evidence type="ECO:0000256" key="3">
    <source>
        <dbReference type="SAM" id="Coils"/>
    </source>
</evidence>